<dbReference type="GO" id="GO:0050661">
    <property type="term" value="F:NADP binding"/>
    <property type="evidence" value="ECO:0007669"/>
    <property type="project" value="UniProtKB-UniRule"/>
</dbReference>
<keyword evidence="2 13" id="KW-0963">Cytoplasm</keyword>
<evidence type="ECO:0000256" key="2">
    <source>
        <dbReference type="ARBA" id="ARBA00022490"/>
    </source>
</evidence>
<dbReference type="GO" id="GO:0051287">
    <property type="term" value="F:NAD binding"/>
    <property type="evidence" value="ECO:0007669"/>
    <property type="project" value="UniProtKB-UniRule"/>
</dbReference>
<dbReference type="NCBIfam" id="TIGR00036">
    <property type="entry name" value="dapB"/>
    <property type="match status" value="1"/>
</dbReference>
<dbReference type="PIRSF" id="PIRSF000161">
    <property type="entry name" value="DHPR"/>
    <property type="match status" value="1"/>
</dbReference>
<evidence type="ECO:0000256" key="4">
    <source>
        <dbReference type="ARBA" id="ARBA00022857"/>
    </source>
</evidence>
<keyword evidence="8 13" id="KW-0457">Lysine biosynthesis</keyword>
<feature type="active site" description="Proton donor" evidence="13">
    <location>
        <position position="138"/>
    </location>
</feature>
<evidence type="ECO:0000256" key="10">
    <source>
        <dbReference type="ARBA" id="ARBA00038983"/>
    </source>
</evidence>
<reference evidence="17" key="1">
    <citation type="submission" date="2020-02" db="EMBL/GenBank/DDBJ databases">
        <authorList>
            <person name="Meier V. D."/>
        </authorList>
    </citation>
    <scope>NUCLEOTIDE SEQUENCE</scope>
    <source>
        <strain evidence="17">AVDCRST_MAG21</strain>
    </source>
</reference>
<comment type="caution">
    <text evidence="13">Was originally thought to be a dihydrodipicolinate reductase (DHDPR), catalyzing the conversion of dihydrodipicolinate to tetrahydrodipicolinate. However, it was shown in E.coli that the substrate of the enzymatic reaction is not dihydrodipicolinate (DHDP) but in fact (2S,4S)-4-hydroxy-2,3,4,5-tetrahydrodipicolinic acid (HTPA), the product released by the DapA-catalyzed reaction.</text>
</comment>
<dbReference type="SUPFAM" id="SSF55347">
    <property type="entry name" value="Glyceraldehyde-3-phosphate dehydrogenase-like, C-terminal domain"/>
    <property type="match status" value="1"/>
</dbReference>
<feature type="region of interest" description="Disordered" evidence="14">
    <location>
        <begin position="136"/>
        <end position="180"/>
    </location>
</feature>
<dbReference type="PANTHER" id="PTHR20836">
    <property type="entry name" value="DIHYDRODIPICOLINATE REDUCTASE"/>
    <property type="match status" value="1"/>
</dbReference>
<dbReference type="FunFam" id="3.30.360.10:FF:000009">
    <property type="entry name" value="4-hydroxy-tetrahydrodipicolinate reductase"/>
    <property type="match status" value="1"/>
</dbReference>
<comment type="catalytic activity">
    <reaction evidence="12 13">
        <text>(S)-2,3,4,5-tetrahydrodipicolinate + NAD(+) + H2O = (2S,4S)-4-hydroxy-2,3,4,5-tetrahydrodipicolinate + NADH + H(+)</text>
        <dbReference type="Rhea" id="RHEA:35323"/>
        <dbReference type="ChEBI" id="CHEBI:15377"/>
        <dbReference type="ChEBI" id="CHEBI:15378"/>
        <dbReference type="ChEBI" id="CHEBI:16845"/>
        <dbReference type="ChEBI" id="CHEBI:57540"/>
        <dbReference type="ChEBI" id="CHEBI:57945"/>
        <dbReference type="ChEBI" id="CHEBI:67139"/>
        <dbReference type="EC" id="1.17.1.8"/>
    </reaction>
</comment>
<dbReference type="InterPro" id="IPR022664">
    <property type="entry name" value="DapB_N_CS"/>
</dbReference>
<dbReference type="InterPro" id="IPR036291">
    <property type="entry name" value="NAD(P)-bd_dom_sf"/>
</dbReference>
<dbReference type="EC" id="1.17.1.8" evidence="10 13"/>
<comment type="subunit">
    <text evidence="13">Homotetramer.</text>
</comment>
<dbReference type="Pfam" id="PF05173">
    <property type="entry name" value="DapB_C"/>
    <property type="match status" value="1"/>
</dbReference>
<comment type="function">
    <text evidence="13">Catalyzes the conversion of 4-hydroxy-tetrahydrodipicolinate (HTPA) to tetrahydrodipicolinate.</text>
</comment>
<accession>A0A6J4MTZ6</accession>
<comment type="similarity">
    <text evidence="1 13">Belongs to the DapB family.</text>
</comment>
<dbReference type="GO" id="GO:0019877">
    <property type="term" value="P:diaminopimelate biosynthetic process"/>
    <property type="evidence" value="ECO:0007669"/>
    <property type="project" value="UniProtKB-UniRule"/>
</dbReference>
<evidence type="ECO:0000259" key="15">
    <source>
        <dbReference type="Pfam" id="PF01113"/>
    </source>
</evidence>
<feature type="binding site" evidence="13">
    <location>
        <begin position="104"/>
        <end position="107"/>
    </location>
    <ligand>
        <name>NAD(+)</name>
        <dbReference type="ChEBI" id="CHEBI:57540"/>
    </ligand>
</feature>
<dbReference type="GO" id="GO:0009089">
    <property type="term" value="P:lysine biosynthetic process via diaminopimelate"/>
    <property type="evidence" value="ECO:0007669"/>
    <property type="project" value="UniProtKB-UniRule"/>
</dbReference>
<name>A0A6J4MTZ6_9ACTN</name>
<dbReference type="InterPro" id="IPR000846">
    <property type="entry name" value="DapB_N"/>
</dbReference>
<evidence type="ECO:0000256" key="9">
    <source>
        <dbReference type="ARBA" id="ARBA00037922"/>
    </source>
</evidence>
<keyword evidence="5 13" id="KW-0220">Diaminopimelate biosynthesis</keyword>
<evidence type="ECO:0000259" key="16">
    <source>
        <dbReference type="Pfam" id="PF05173"/>
    </source>
</evidence>
<dbReference type="SUPFAM" id="SSF51735">
    <property type="entry name" value="NAD(P)-binding Rossmann-fold domains"/>
    <property type="match status" value="1"/>
</dbReference>
<evidence type="ECO:0000256" key="12">
    <source>
        <dbReference type="ARBA" id="ARBA00049396"/>
    </source>
</evidence>
<comment type="caution">
    <text evidence="13">Lacks conserved residue(s) required for the propagation of feature annotation.</text>
</comment>
<dbReference type="PROSITE" id="PS51257">
    <property type="entry name" value="PROKAR_LIPOPROTEIN"/>
    <property type="match status" value="1"/>
</dbReference>
<evidence type="ECO:0000256" key="5">
    <source>
        <dbReference type="ARBA" id="ARBA00022915"/>
    </source>
</evidence>
<evidence type="ECO:0000256" key="11">
    <source>
        <dbReference type="ARBA" id="ARBA00049080"/>
    </source>
</evidence>
<evidence type="ECO:0000256" key="1">
    <source>
        <dbReference type="ARBA" id="ARBA00006642"/>
    </source>
</evidence>
<feature type="binding site" evidence="13">
    <location>
        <position position="135"/>
    </location>
    <ligand>
        <name>(S)-2,3,4,5-tetrahydrodipicolinate</name>
        <dbReference type="ChEBI" id="CHEBI:16845"/>
    </ligand>
</feature>
<evidence type="ECO:0000256" key="14">
    <source>
        <dbReference type="SAM" id="MobiDB-lite"/>
    </source>
</evidence>
<proteinExistence type="inferred from homology"/>
<feature type="binding site" evidence="13">
    <location>
        <begin position="144"/>
        <end position="145"/>
    </location>
    <ligand>
        <name>(S)-2,3,4,5-tetrahydrodipicolinate</name>
        <dbReference type="ChEBI" id="CHEBI:16845"/>
    </ligand>
</feature>
<keyword evidence="7 13" id="KW-0520">NAD</keyword>
<dbReference type="PROSITE" id="PS01298">
    <property type="entry name" value="DAPB"/>
    <property type="match status" value="1"/>
</dbReference>
<dbReference type="GO" id="GO:0005829">
    <property type="term" value="C:cytosol"/>
    <property type="evidence" value="ECO:0007669"/>
    <property type="project" value="TreeGrafter"/>
</dbReference>
<dbReference type="PANTHER" id="PTHR20836:SF0">
    <property type="entry name" value="4-HYDROXY-TETRAHYDRODIPICOLINATE REDUCTASE 1, CHLOROPLASTIC-RELATED"/>
    <property type="match status" value="1"/>
</dbReference>
<comment type="subcellular location">
    <subcellularLocation>
        <location evidence="13">Cytoplasm</location>
    </subcellularLocation>
</comment>
<evidence type="ECO:0000256" key="6">
    <source>
        <dbReference type="ARBA" id="ARBA00023002"/>
    </source>
</evidence>
<comment type="pathway">
    <text evidence="9 13">Amino-acid biosynthesis; L-lysine biosynthesis via DAP pathway; (S)-tetrahydrodipicolinate from L-aspartate: step 4/4.</text>
</comment>
<keyword evidence="4 13" id="KW-0521">NADP</keyword>
<dbReference type="EMBL" id="CADCUL010000055">
    <property type="protein sequence ID" value="CAA9368846.1"/>
    <property type="molecule type" value="Genomic_DNA"/>
</dbReference>
<feature type="binding site" evidence="13">
    <location>
        <begin position="76"/>
        <end position="78"/>
    </location>
    <ligand>
        <name>NAD(+)</name>
        <dbReference type="ChEBI" id="CHEBI:57540"/>
    </ligand>
</feature>
<feature type="domain" description="Dihydrodipicolinate reductase C-terminal" evidence="16">
    <location>
        <begin position="110"/>
        <end position="246"/>
    </location>
</feature>
<feature type="binding site" evidence="13">
    <location>
        <position position="32"/>
    </location>
    <ligand>
        <name>NADP(+)</name>
        <dbReference type="ChEBI" id="CHEBI:58349"/>
    </ligand>
</feature>
<keyword evidence="6 13" id="KW-0560">Oxidoreductase</keyword>
<feature type="binding site" evidence="13">
    <location>
        <begin position="8"/>
        <end position="13"/>
    </location>
    <ligand>
        <name>NAD(+)</name>
        <dbReference type="ChEBI" id="CHEBI:57540"/>
    </ligand>
</feature>
<dbReference type="HAMAP" id="MF_00102">
    <property type="entry name" value="DapB"/>
    <property type="match status" value="1"/>
</dbReference>
<dbReference type="Gene3D" id="3.30.360.10">
    <property type="entry name" value="Dihydrodipicolinate Reductase, domain 2"/>
    <property type="match status" value="1"/>
</dbReference>
<dbReference type="UniPathway" id="UPA00034">
    <property type="reaction ID" value="UER00018"/>
</dbReference>
<dbReference type="GO" id="GO:0008839">
    <property type="term" value="F:4-hydroxy-tetrahydrodipicolinate reductase"/>
    <property type="evidence" value="ECO:0007669"/>
    <property type="project" value="UniProtKB-UniRule"/>
</dbReference>
<feature type="domain" description="Dihydrodipicolinate reductase N-terminal" evidence="15">
    <location>
        <begin position="3"/>
        <end position="107"/>
    </location>
</feature>
<dbReference type="CDD" id="cd02274">
    <property type="entry name" value="DHDPR_N"/>
    <property type="match status" value="1"/>
</dbReference>
<dbReference type="Gene3D" id="3.40.50.720">
    <property type="entry name" value="NAD(P)-binding Rossmann-like Domain"/>
    <property type="match status" value="1"/>
</dbReference>
<evidence type="ECO:0000256" key="13">
    <source>
        <dbReference type="HAMAP-Rule" id="MF_00102"/>
    </source>
</evidence>
<evidence type="ECO:0000256" key="8">
    <source>
        <dbReference type="ARBA" id="ARBA00023154"/>
    </source>
</evidence>
<dbReference type="InterPro" id="IPR023940">
    <property type="entry name" value="DHDPR_bac"/>
</dbReference>
<comment type="catalytic activity">
    <reaction evidence="11 13">
        <text>(S)-2,3,4,5-tetrahydrodipicolinate + NADP(+) + H2O = (2S,4S)-4-hydroxy-2,3,4,5-tetrahydrodipicolinate + NADPH + H(+)</text>
        <dbReference type="Rhea" id="RHEA:35331"/>
        <dbReference type="ChEBI" id="CHEBI:15377"/>
        <dbReference type="ChEBI" id="CHEBI:15378"/>
        <dbReference type="ChEBI" id="CHEBI:16845"/>
        <dbReference type="ChEBI" id="CHEBI:57783"/>
        <dbReference type="ChEBI" id="CHEBI:58349"/>
        <dbReference type="ChEBI" id="CHEBI:67139"/>
        <dbReference type="EC" id="1.17.1.8"/>
    </reaction>
</comment>
<feature type="active site" description="Proton donor/acceptor" evidence="13">
    <location>
        <position position="134"/>
    </location>
</feature>
<evidence type="ECO:0000256" key="7">
    <source>
        <dbReference type="ARBA" id="ARBA00023027"/>
    </source>
</evidence>
<keyword evidence="3 13" id="KW-0028">Amino-acid biosynthesis</keyword>
<dbReference type="InterPro" id="IPR022663">
    <property type="entry name" value="DapB_C"/>
</dbReference>
<evidence type="ECO:0000256" key="3">
    <source>
        <dbReference type="ARBA" id="ARBA00022605"/>
    </source>
</evidence>
<protein>
    <recommendedName>
        <fullName evidence="10 13">4-hydroxy-tetrahydrodipicolinate reductase</fullName>
        <shortName evidence="13">HTPA reductase</shortName>
        <ecNumber evidence="10 13">1.17.1.8</ecNumber>
    </recommendedName>
</protein>
<sequence>MTRVGVVGAAGSMGSLACAAVEAADGLELVARVTSSDSLDLLVDTGADVAVDLTHPGVVMDHVAFYVDHEVDAVVGTSGFTAERLDLVSSRLSRASGDVGVLVVPNFSVGAVLMMRFAAQAAAHFESAEIVELHHPAKKDAPSGTAVRTAEMVAEARRSAEAGPMPDATGPAHASARGSRVDGVPVHSVRARGLVAHQEVLLGNVGETLTIRHDMPDRAAAMPGLVASVRWVTHHPGLHVGLEPVLGLT</sequence>
<dbReference type="AlphaFoldDB" id="A0A6J4MTZ6"/>
<dbReference type="GO" id="GO:0016726">
    <property type="term" value="F:oxidoreductase activity, acting on CH or CH2 groups, NAD or NADP as acceptor"/>
    <property type="evidence" value="ECO:0007669"/>
    <property type="project" value="UniProtKB-UniRule"/>
</dbReference>
<dbReference type="Pfam" id="PF01113">
    <property type="entry name" value="DapB_N"/>
    <property type="match status" value="1"/>
</dbReference>
<gene>
    <name evidence="13" type="primary">dapB</name>
    <name evidence="17" type="ORF">AVDCRST_MAG21-506</name>
</gene>
<evidence type="ECO:0000313" key="17">
    <source>
        <dbReference type="EMBL" id="CAA9368846.1"/>
    </source>
</evidence>
<organism evidence="17">
    <name type="scientific">uncultured Nocardioidaceae bacterium</name>
    <dbReference type="NCBI Taxonomy" id="253824"/>
    <lineage>
        <taxon>Bacteria</taxon>
        <taxon>Bacillati</taxon>
        <taxon>Actinomycetota</taxon>
        <taxon>Actinomycetes</taxon>
        <taxon>Propionibacteriales</taxon>
        <taxon>Nocardioidaceae</taxon>
        <taxon>environmental samples</taxon>
    </lineage>
</organism>